<reference evidence="2" key="1">
    <citation type="journal article" date="2014" name="Int. J. Syst. Evol. Microbiol.">
        <title>Complete genome sequence of Corynebacterium casei LMG S-19264T (=DSM 44701T), isolated from a smear-ripened cheese.</title>
        <authorList>
            <consortium name="US DOE Joint Genome Institute (JGI-PGF)"/>
            <person name="Walter F."/>
            <person name="Albersmeier A."/>
            <person name="Kalinowski J."/>
            <person name="Ruckert C."/>
        </authorList>
    </citation>
    <scope>NUCLEOTIDE SEQUENCE</scope>
    <source>
        <strain evidence="2">JCM 4122</strain>
    </source>
</reference>
<proteinExistence type="predicted"/>
<keyword evidence="3" id="KW-1185">Reference proteome</keyword>
<protein>
    <submittedName>
        <fullName evidence="2">Uncharacterized protein</fullName>
    </submittedName>
</protein>
<evidence type="ECO:0000313" key="2">
    <source>
        <dbReference type="EMBL" id="GHG05654.1"/>
    </source>
</evidence>
<sequence>MNPLATRVPGQALAAGTPRLPAPLQVDLFVPKPSPVHGRLARPRRPPSLPAGTEQQQEATA</sequence>
<comment type="caution">
    <text evidence="2">The sequence shown here is derived from an EMBL/GenBank/DDBJ whole genome shotgun (WGS) entry which is preliminary data.</text>
</comment>
<feature type="region of interest" description="Disordered" evidence="1">
    <location>
        <begin position="31"/>
        <end position="61"/>
    </location>
</feature>
<reference evidence="2" key="2">
    <citation type="submission" date="2020-09" db="EMBL/GenBank/DDBJ databases">
        <authorList>
            <person name="Sun Q."/>
            <person name="Ohkuma M."/>
        </authorList>
    </citation>
    <scope>NUCLEOTIDE SEQUENCE</scope>
    <source>
        <strain evidence="2">JCM 4122</strain>
    </source>
</reference>
<dbReference type="AlphaFoldDB" id="A0A919BRV7"/>
<evidence type="ECO:0000256" key="1">
    <source>
        <dbReference type="SAM" id="MobiDB-lite"/>
    </source>
</evidence>
<dbReference type="Proteomes" id="UP000632849">
    <property type="component" value="Unassembled WGS sequence"/>
</dbReference>
<gene>
    <name evidence="2" type="ORF">GCM10017667_40660</name>
</gene>
<dbReference type="EMBL" id="BNBE01000002">
    <property type="protein sequence ID" value="GHG05654.1"/>
    <property type="molecule type" value="Genomic_DNA"/>
</dbReference>
<evidence type="ECO:0000313" key="3">
    <source>
        <dbReference type="Proteomes" id="UP000632849"/>
    </source>
</evidence>
<organism evidence="2 3">
    <name type="scientific">Streptomyces filamentosus</name>
    <name type="common">Streptomyces roseosporus</name>
    <dbReference type="NCBI Taxonomy" id="67294"/>
    <lineage>
        <taxon>Bacteria</taxon>
        <taxon>Bacillati</taxon>
        <taxon>Actinomycetota</taxon>
        <taxon>Actinomycetes</taxon>
        <taxon>Kitasatosporales</taxon>
        <taxon>Streptomycetaceae</taxon>
        <taxon>Streptomyces</taxon>
    </lineage>
</organism>
<name>A0A919BRV7_STRFL</name>
<accession>A0A919BRV7</accession>